<keyword evidence="10" id="KW-0067">ATP-binding</keyword>
<dbReference type="AlphaFoldDB" id="A0A151B3I4"/>
<reference evidence="10 11" key="1">
    <citation type="submission" date="2016-02" db="EMBL/GenBank/DDBJ databases">
        <title>Genome sequence of Clostridium tepidiprofundi DSM 19306.</title>
        <authorList>
            <person name="Poehlein A."/>
            <person name="Daniel R."/>
        </authorList>
    </citation>
    <scope>NUCLEOTIDE SEQUENCE [LARGE SCALE GENOMIC DNA]</scope>
    <source>
        <strain evidence="10 11">DSM 19306</strain>
    </source>
</reference>
<dbReference type="GO" id="GO:0022857">
    <property type="term" value="F:transmembrane transporter activity"/>
    <property type="evidence" value="ECO:0007669"/>
    <property type="project" value="TreeGrafter"/>
</dbReference>
<dbReference type="OrthoDB" id="9770099at2"/>
<dbReference type="InterPro" id="IPR050250">
    <property type="entry name" value="Macrolide_Exporter_MacB"/>
</dbReference>
<sequence length="449" mass="50802">MNSLDLIKMGSSNLFRRKLRTFLTTLGIVIGTISIVVMISLGIGMKENYKKSLERMGSLDVIDVRPSYDRHSRRDDDNKLKDEDIEKIAAIEGVKAVTPYMEMQIHMKSGKYGTWVRMIGLRPEYMEEFGFKVSEGRLLNKDDVVDSGMVAVFGSKLPEMFRNERSKNRNMYDDFYDDAEGEKKEPNVNIFEDRITFEFQQDYDRNQRRVKRKSKPIRPFKIQAVGIFAENGDWETRRSIFVPIDTLKAFKKKYDRMAGNHRSKDAGYDEVKVKVVDIKRVVAITKELKKMGYEANSMMEYVEESNKMTNIIQLIFGGIGAISLLVAAIGITNTMIMAIYERRKEIGVMKVIGASLRDIKKLFLFEASMIGFMGGILGLVLSIFASKALNMLVASKMAGQMEPDTVISIVPIWLAVAAVGFTTVIGLVSGYLPARKAMKLSALEAIKTE</sequence>
<dbReference type="EMBL" id="LTBA01000016">
    <property type="protein sequence ID" value="KYH34456.1"/>
    <property type="molecule type" value="Genomic_DNA"/>
</dbReference>
<evidence type="ECO:0000256" key="4">
    <source>
        <dbReference type="ARBA" id="ARBA00022989"/>
    </source>
</evidence>
<feature type="transmembrane region" description="Helical" evidence="7">
    <location>
        <begin position="21"/>
        <end position="45"/>
    </location>
</feature>
<feature type="transmembrane region" description="Helical" evidence="7">
    <location>
        <begin position="314"/>
        <end position="341"/>
    </location>
</feature>
<evidence type="ECO:0000256" key="5">
    <source>
        <dbReference type="ARBA" id="ARBA00023136"/>
    </source>
</evidence>
<feature type="domain" description="MacB-like periplasmic core" evidence="9">
    <location>
        <begin position="21"/>
        <end position="157"/>
    </location>
</feature>
<dbReference type="InterPro" id="IPR025857">
    <property type="entry name" value="MacB_PCD"/>
</dbReference>
<evidence type="ECO:0000256" key="7">
    <source>
        <dbReference type="SAM" id="Phobius"/>
    </source>
</evidence>
<evidence type="ECO:0000256" key="6">
    <source>
        <dbReference type="ARBA" id="ARBA00038076"/>
    </source>
</evidence>
<accession>A0A151B3I4</accession>
<organism evidence="10 11">
    <name type="scientific">Clostridium tepidiprofundi DSM 19306</name>
    <dbReference type="NCBI Taxonomy" id="1121338"/>
    <lineage>
        <taxon>Bacteria</taxon>
        <taxon>Bacillati</taxon>
        <taxon>Bacillota</taxon>
        <taxon>Clostridia</taxon>
        <taxon>Eubacteriales</taxon>
        <taxon>Clostridiaceae</taxon>
        <taxon>Clostridium</taxon>
    </lineage>
</organism>
<dbReference type="EC" id="3.6.3.-" evidence="10"/>
<keyword evidence="10" id="KW-0547">Nucleotide-binding</keyword>
<comment type="caution">
    <text evidence="10">The sequence shown here is derived from an EMBL/GenBank/DDBJ whole genome shotgun (WGS) entry which is preliminary data.</text>
</comment>
<dbReference type="PANTHER" id="PTHR30572">
    <property type="entry name" value="MEMBRANE COMPONENT OF TRANSPORTER-RELATED"/>
    <property type="match status" value="1"/>
</dbReference>
<comment type="similarity">
    <text evidence="6">Belongs to the ABC-4 integral membrane protein family.</text>
</comment>
<feature type="domain" description="ABC3 transporter permease C-terminal" evidence="8">
    <location>
        <begin position="319"/>
        <end position="441"/>
    </location>
</feature>
<keyword evidence="3 7" id="KW-0812">Transmembrane</keyword>
<evidence type="ECO:0000256" key="1">
    <source>
        <dbReference type="ARBA" id="ARBA00004651"/>
    </source>
</evidence>
<keyword evidence="4 7" id="KW-1133">Transmembrane helix</keyword>
<comment type="subcellular location">
    <subcellularLocation>
        <location evidence="1">Cell membrane</location>
        <topology evidence="1">Multi-pass membrane protein</topology>
    </subcellularLocation>
</comment>
<dbReference type="GO" id="GO:0016787">
    <property type="term" value="F:hydrolase activity"/>
    <property type="evidence" value="ECO:0007669"/>
    <property type="project" value="UniProtKB-KW"/>
</dbReference>
<gene>
    <name evidence="10" type="primary">macB_1</name>
    <name evidence="10" type="ORF">CLTEP_16080</name>
</gene>
<dbReference type="GO" id="GO:0005886">
    <property type="term" value="C:plasma membrane"/>
    <property type="evidence" value="ECO:0007669"/>
    <property type="project" value="UniProtKB-SubCell"/>
</dbReference>
<evidence type="ECO:0000313" key="11">
    <source>
        <dbReference type="Proteomes" id="UP000075531"/>
    </source>
</evidence>
<dbReference type="PATRIC" id="fig|1121338.3.peg.1653"/>
<feature type="transmembrane region" description="Helical" evidence="7">
    <location>
        <begin position="362"/>
        <end position="385"/>
    </location>
</feature>
<name>A0A151B3I4_9CLOT</name>
<keyword evidence="5 7" id="KW-0472">Membrane</keyword>
<keyword evidence="10" id="KW-0378">Hydrolase</keyword>
<evidence type="ECO:0000256" key="2">
    <source>
        <dbReference type="ARBA" id="ARBA00022475"/>
    </source>
</evidence>
<dbReference type="Pfam" id="PF02687">
    <property type="entry name" value="FtsX"/>
    <property type="match status" value="1"/>
</dbReference>
<dbReference type="STRING" id="1121338.CLTEP_16080"/>
<dbReference type="GO" id="GO:0005524">
    <property type="term" value="F:ATP binding"/>
    <property type="evidence" value="ECO:0007669"/>
    <property type="project" value="UniProtKB-KW"/>
</dbReference>
<evidence type="ECO:0000313" key="10">
    <source>
        <dbReference type="EMBL" id="KYH34456.1"/>
    </source>
</evidence>
<feature type="transmembrane region" description="Helical" evidence="7">
    <location>
        <begin position="405"/>
        <end position="432"/>
    </location>
</feature>
<evidence type="ECO:0000259" key="8">
    <source>
        <dbReference type="Pfam" id="PF02687"/>
    </source>
</evidence>
<dbReference type="PANTHER" id="PTHR30572:SF4">
    <property type="entry name" value="ABC TRANSPORTER PERMEASE YTRF"/>
    <property type="match status" value="1"/>
</dbReference>
<proteinExistence type="inferred from homology"/>
<protein>
    <submittedName>
        <fullName evidence="10">Macrolide export ATP-binding/permease protein MacB</fullName>
        <ecNumber evidence="10">3.6.3.-</ecNumber>
    </submittedName>
</protein>
<keyword evidence="11" id="KW-1185">Reference proteome</keyword>
<dbReference type="RefSeq" id="WP_066825106.1">
    <property type="nucleotide sequence ID" value="NZ_LTBA01000016.1"/>
</dbReference>
<dbReference type="Pfam" id="PF12704">
    <property type="entry name" value="MacB_PCD"/>
    <property type="match status" value="1"/>
</dbReference>
<keyword evidence="2" id="KW-1003">Cell membrane</keyword>
<dbReference type="Proteomes" id="UP000075531">
    <property type="component" value="Unassembled WGS sequence"/>
</dbReference>
<evidence type="ECO:0000259" key="9">
    <source>
        <dbReference type="Pfam" id="PF12704"/>
    </source>
</evidence>
<evidence type="ECO:0000256" key="3">
    <source>
        <dbReference type="ARBA" id="ARBA00022692"/>
    </source>
</evidence>
<dbReference type="InterPro" id="IPR003838">
    <property type="entry name" value="ABC3_permease_C"/>
</dbReference>